<reference evidence="2 3" key="1">
    <citation type="submission" date="2020-09" db="EMBL/GenBank/DDBJ databases">
        <title>De no assembly of potato wild relative species, Solanum commersonii.</title>
        <authorList>
            <person name="Cho K."/>
        </authorList>
    </citation>
    <scope>NUCLEOTIDE SEQUENCE [LARGE SCALE GENOMIC DNA]</scope>
    <source>
        <strain evidence="2">LZ3.2</strain>
        <tissue evidence="2">Leaf</tissue>
    </source>
</reference>
<evidence type="ECO:0000313" key="2">
    <source>
        <dbReference type="EMBL" id="KAG5590139.1"/>
    </source>
</evidence>
<feature type="compositionally biased region" description="Acidic residues" evidence="1">
    <location>
        <begin position="67"/>
        <end position="76"/>
    </location>
</feature>
<evidence type="ECO:0000256" key="1">
    <source>
        <dbReference type="SAM" id="MobiDB-lite"/>
    </source>
</evidence>
<feature type="region of interest" description="Disordered" evidence="1">
    <location>
        <begin position="47"/>
        <end position="84"/>
    </location>
</feature>
<proteinExistence type="predicted"/>
<evidence type="ECO:0000313" key="3">
    <source>
        <dbReference type="Proteomes" id="UP000824120"/>
    </source>
</evidence>
<organism evidence="2 3">
    <name type="scientific">Solanum commersonii</name>
    <name type="common">Commerson's wild potato</name>
    <name type="synonym">Commerson's nightshade</name>
    <dbReference type="NCBI Taxonomy" id="4109"/>
    <lineage>
        <taxon>Eukaryota</taxon>
        <taxon>Viridiplantae</taxon>
        <taxon>Streptophyta</taxon>
        <taxon>Embryophyta</taxon>
        <taxon>Tracheophyta</taxon>
        <taxon>Spermatophyta</taxon>
        <taxon>Magnoliopsida</taxon>
        <taxon>eudicotyledons</taxon>
        <taxon>Gunneridae</taxon>
        <taxon>Pentapetalae</taxon>
        <taxon>asterids</taxon>
        <taxon>lamiids</taxon>
        <taxon>Solanales</taxon>
        <taxon>Solanaceae</taxon>
        <taxon>Solanoideae</taxon>
        <taxon>Solaneae</taxon>
        <taxon>Solanum</taxon>
    </lineage>
</organism>
<name>A0A9J5XPG0_SOLCO</name>
<protein>
    <submittedName>
        <fullName evidence="2">Uncharacterized protein</fullName>
    </submittedName>
</protein>
<dbReference type="Proteomes" id="UP000824120">
    <property type="component" value="Chromosome 8"/>
</dbReference>
<comment type="caution">
    <text evidence="2">The sequence shown here is derived from an EMBL/GenBank/DDBJ whole genome shotgun (WGS) entry which is preliminary data.</text>
</comment>
<keyword evidence="3" id="KW-1185">Reference proteome</keyword>
<dbReference type="OrthoDB" id="1194650at2759"/>
<gene>
    <name evidence="2" type="ORF">H5410_040653</name>
</gene>
<accession>A0A9J5XPG0</accession>
<dbReference type="AlphaFoldDB" id="A0A9J5XPG0"/>
<feature type="compositionally biased region" description="Basic and acidic residues" evidence="1">
    <location>
        <begin position="54"/>
        <end position="66"/>
    </location>
</feature>
<dbReference type="EMBL" id="JACXVP010000008">
    <property type="protein sequence ID" value="KAG5590139.1"/>
    <property type="molecule type" value="Genomic_DNA"/>
</dbReference>
<sequence length="358" mass="41192">MLLKIRKERLKKFLKLLKRNKLLWKNMSQTLILIQWPTLTTTRAAQSSDVVESSNEKSDSEDESSRDTQTGDEAEDPLSLPISTRDISGKSYDMKTWIHEIGSFPVKISIRARIVVYRDFRNLLGKEIFNLTLAYLKNKINLKKQNDVYNERGNASYALFGYMRLFLILGKYAKKSLDSPLPISHLLRWHTTKNDNIIEGDSFKYKGKSTKVVHSYLSPTVRETKKNCLATLKPYMDEVKDTVLDALKENLKDVTILTSTVESVEDECLSDHNPNQPCENFVPSSFKDENLGKRVASLEQSMVEIVSYIQEEKFRRTEKNKKEEEDHDNFSAPTVDDKILPLPIVDDDLAAFHESFAE</sequence>